<evidence type="ECO:0000256" key="10">
    <source>
        <dbReference type="ARBA" id="ARBA00023136"/>
    </source>
</evidence>
<feature type="region of interest" description="Disordered" evidence="17">
    <location>
        <begin position="1015"/>
        <end position="1038"/>
    </location>
</feature>
<evidence type="ECO:0000256" key="13">
    <source>
        <dbReference type="PIRSR" id="PIRSR601952-1"/>
    </source>
</evidence>
<dbReference type="VEuPathDB" id="VectorBase:LLOJ008256"/>
<dbReference type="Pfam" id="PF00245">
    <property type="entry name" value="Alk_phosphatase"/>
    <property type="match status" value="6"/>
</dbReference>
<feature type="binding site" evidence="14">
    <location>
        <position position="2180"/>
    </location>
    <ligand>
        <name>Mg(2+)</name>
        <dbReference type="ChEBI" id="CHEBI:18420"/>
    </ligand>
</feature>
<feature type="binding site" evidence="14">
    <location>
        <position position="2073"/>
    </location>
    <ligand>
        <name>Mg(2+)</name>
        <dbReference type="ChEBI" id="CHEBI:18420"/>
    </ligand>
</feature>
<dbReference type="PANTHER" id="PTHR11596">
    <property type="entry name" value="ALKALINE PHOSPHATASE"/>
    <property type="match status" value="1"/>
</dbReference>
<evidence type="ECO:0000256" key="6">
    <source>
        <dbReference type="ARBA" id="ARBA00022723"/>
    </source>
</evidence>
<dbReference type="EC" id="3.1.3.1" evidence="3 16"/>
<evidence type="ECO:0000256" key="11">
    <source>
        <dbReference type="ARBA" id="ARBA00023180"/>
    </source>
</evidence>
<keyword evidence="8 14" id="KW-0862">Zinc</keyword>
<dbReference type="FunFam" id="3.40.720.10:FF:000008">
    <property type="entry name" value="Alkaline phosphatase"/>
    <property type="match status" value="3"/>
</dbReference>
<feature type="binding site" evidence="14">
    <location>
        <position position="2345"/>
    </location>
    <ligand>
        <name>Zn(2+)</name>
        <dbReference type="ChEBI" id="CHEBI:29105"/>
        <label>2</label>
    </ligand>
</feature>
<evidence type="ECO:0000256" key="15">
    <source>
        <dbReference type="RuleBase" id="RU003946"/>
    </source>
</evidence>
<evidence type="ECO:0000256" key="7">
    <source>
        <dbReference type="ARBA" id="ARBA00022801"/>
    </source>
</evidence>
<evidence type="ECO:0000256" key="5">
    <source>
        <dbReference type="ARBA" id="ARBA00022622"/>
    </source>
</evidence>
<feature type="region of interest" description="Disordered" evidence="17">
    <location>
        <begin position="617"/>
        <end position="636"/>
    </location>
</feature>
<feature type="binding site" evidence="14">
    <location>
        <position position="2340"/>
    </location>
    <ligand>
        <name>Mg(2+)</name>
        <dbReference type="ChEBI" id="CHEBI:18420"/>
    </ligand>
</feature>
<dbReference type="PANTHER" id="PTHR11596:SF85">
    <property type="entry name" value="ALKALINE PHOSPHATASE-RELATED"/>
    <property type="match status" value="1"/>
</dbReference>
<dbReference type="SMART" id="SM00098">
    <property type="entry name" value="alkPPc"/>
    <property type="match status" value="5"/>
</dbReference>
<keyword evidence="6 14" id="KW-0479">Metal-binding</keyword>
<dbReference type="VEuPathDB" id="VectorBase:LLONM1_000564"/>
<comment type="subcellular location">
    <subcellularLocation>
        <location evidence="1">Cell membrane</location>
        <topology evidence="1">Lipid-anchor</topology>
        <topology evidence="1">GPI-anchor</topology>
    </subcellularLocation>
</comment>
<dbReference type="CDD" id="cd16012">
    <property type="entry name" value="ALP"/>
    <property type="match status" value="5"/>
</dbReference>
<keyword evidence="11" id="KW-0325">Glycoprotein</keyword>
<dbReference type="GO" id="GO:0004035">
    <property type="term" value="F:alkaline phosphatase activity"/>
    <property type="evidence" value="ECO:0007669"/>
    <property type="project" value="UniProtKB-EC"/>
</dbReference>
<name>A0A1B0CTQ6_LUTLO</name>
<evidence type="ECO:0000256" key="3">
    <source>
        <dbReference type="ARBA" id="ARBA00012647"/>
    </source>
</evidence>
<dbReference type="VEuPathDB" id="VectorBase:LLONM1_009428"/>
<keyword evidence="12" id="KW-0449">Lipoprotein</keyword>
<dbReference type="Proteomes" id="UP000092461">
    <property type="component" value="Unassembled WGS sequence"/>
</dbReference>
<evidence type="ECO:0000256" key="1">
    <source>
        <dbReference type="ARBA" id="ARBA00004609"/>
    </source>
</evidence>
<protein>
    <recommendedName>
        <fullName evidence="3 16">Alkaline phosphatase</fullName>
        <ecNumber evidence="3 16">3.1.3.1</ecNumber>
    </recommendedName>
</protein>
<feature type="active site" description="Phosphoserine intermediate" evidence="13">
    <location>
        <position position="2117"/>
    </location>
</feature>
<comment type="similarity">
    <text evidence="2 15">Belongs to the alkaline phosphatase family.</text>
</comment>
<accession>A0A1B0CTQ6</accession>
<keyword evidence="7 16" id="KW-0378">Hydrolase</keyword>
<dbReference type="InterPro" id="IPR001952">
    <property type="entry name" value="Alkaline_phosphatase"/>
</dbReference>
<evidence type="ECO:0000313" key="18">
    <source>
        <dbReference type="EnsemblMetazoa" id="LLOJ008256-PA"/>
    </source>
</evidence>
<reference evidence="18" key="1">
    <citation type="submission" date="2020-05" db="UniProtKB">
        <authorList>
            <consortium name="EnsemblMetazoa"/>
        </authorList>
    </citation>
    <scope>IDENTIFICATION</scope>
    <source>
        <strain evidence="18">Jacobina</strain>
    </source>
</reference>
<dbReference type="InterPro" id="IPR018299">
    <property type="entry name" value="Alkaline_phosphatase_AS"/>
</dbReference>
<dbReference type="EnsemblMetazoa" id="LLOJ008256-RA">
    <property type="protein sequence ID" value="LLOJ008256-PA"/>
    <property type="gene ID" value="LLOJ008256"/>
</dbReference>
<evidence type="ECO:0000256" key="16">
    <source>
        <dbReference type="RuleBase" id="RU003947"/>
    </source>
</evidence>
<dbReference type="SUPFAM" id="SSF53649">
    <property type="entry name" value="Alkaline phosphatase-like"/>
    <property type="match status" value="6"/>
</dbReference>
<organism evidence="18 19">
    <name type="scientific">Lutzomyia longipalpis</name>
    <name type="common">Sand fly</name>
    <dbReference type="NCBI Taxonomy" id="7200"/>
    <lineage>
        <taxon>Eukaryota</taxon>
        <taxon>Metazoa</taxon>
        <taxon>Ecdysozoa</taxon>
        <taxon>Arthropoda</taxon>
        <taxon>Hexapoda</taxon>
        <taxon>Insecta</taxon>
        <taxon>Pterygota</taxon>
        <taxon>Neoptera</taxon>
        <taxon>Endopterygota</taxon>
        <taxon>Diptera</taxon>
        <taxon>Nematocera</taxon>
        <taxon>Psychodoidea</taxon>
        <taxon>Psychodidae</taxon>
        <taxon>Lutzomyia</taxon>
        <taxon>Lutzomyia</taxon>
    </lineage>
</organism>
<dbReference type="EMBL" id="AJWK01027836">
    <property type="status" value="NOT_ANNOTATED_CDS"/>
    <property type="molecule type" value="Genomic_DNA"/>
</dbReference>
<evidence type="ECO:0000313" key="19">
    <source>
        <dbReference type="Proteomes" id="UP000092461"/>
    </source>
</evidence>
<feature type="binding site" evidence="14">
    <location>
        <position position="2073"/>
    </location>
    <ligand>
        <name>Zn(2+)</name>
        <dbReference type="ChEBI" id="CHEBI:29105"/>
        <label>2</label>
    </ligand>
</feature>
<comment type="cofactor">
    <cofactor evidence="14">
        <name>Mg(2+)</name>
        <dbReference type="ChEBI" id="CHEBI:18420"/>
    </cofactor>
    <text evidence="14">Binds 1 Mg(2+) ion.</text>
</comment>
<dbReference type="Gene3D" id="3.40.720.10">
    <property type="entry name" value="Alkaline Phosphatase, subunit A"/>
    <property type="match status" value="6"/>
</dbReference>
<dbReference type="EMBL" id="AJWK01027834">
    <property type="status" value="NOT_ANNOTATED_CDS"/>
    <property type="molecule type" value="Genomic_DNA"/>
</dbReference>
<dbReference type="GO" id="GO:0005886">
    <property type="term" value="C:plasma membrane"/>
    <property type="evidence" value="ECO:0007669"/>
    <property type="project" value="UniProtKB-SubCell"/>
</dbReference>
<keyword evidence="5" id="KW-0336">GPI-anchor</keyword>
<feature type="binding site" evidence="14">
    <location>
        <position position="2465"/>
    </location>
    <ligand>
        <name>Zn(2+)</name>
        <dbReference type="ChEBI" id="CHEBI:29105"/>
        <label>2</label>
    </ligand>
</feature>
<evidence type="ECO:0000256" key="9">
    <source>
        <dbReference type="ARBA" id="ARBA00022842"/>
    </source>
</evidence>
<dbReference type="InterPro" id="IPR017850">
    <property type="entry name" value="Alkaline_phosphatase_core_sf"/>
</dbReference>
<keyword evidence="19" id="KW-1185">Reference proteome</keyword>
<evidence type="ECO:0000256" key="14">
    <source>
        <dbReference type="PIRSR" id="PIRSR601952-2"/>
    </source>
</evidence>
<sequence length="2536" mass="281702">MHPRLTRPFISRSVSYPWERTSEYWNDLGYQHVVNKVNRRFNRNRARNIVFFIGDGMSIPTYFAARMALGGEEQELSWEKFPYSGLAKTYCVDAQVADSACTGTAYWTGVKTNFMTLGVNAKVTMSDCTASNDPSTHTESLAKWALDAGKSVGIVTTTTVTHASPAAGYAHISDRMWEDDFVVRRSGCDPNQVMDIAQQLVHGPVGKQISVILGGGRGHFRDSKIPDEEGGFGFRNDSRDLISEWLNDGKRNKKYVWNRNDLLNLPSNTEHVMGLFESSHMQFYLESQERGTQNTEPTLEEMTRSAINVLKKNKNGFFLFVEGGKIDHGHHFTQARAAVSETIELHKAVQAARNMLSEDDTLIVVSSDHAHTMSIAGYPEMTRSAINVLKKNKNGFFLFVEGGKIDHGHHFTQARAAVSETIELHKAVQTARNMLSEDDTLIVVSSDHAHTMSIAGYPTRGRDIFGTVDRTIEGTGSLSSNAKDGMPYMTLNYANGPITSTQFKQGERVNPATSDYSKWSSMFPFYVPGDIETHAGDDVGVFASGPHAHLFTGTMEQSYLPHLMAYAASMGRGPRKLVVKHPTSLEVQQLKMEIFVKLILCVLLIGFVRSASVPTKRSCSENPYGTGCDDKRQHPRLPEDQIKTKDEALTAEQTQDHWISIAKKFVEEQTKRSQNKEKAKNVIFFLGDGLGIATITATRLLLGGEEAKLSFEKFPYTGSSMTYCVNKQVPDSACTATAYLMGVKNNYGTIGVNAKVPRSDCLAGQDETTFTTSLAELAQKLGKSTGLVTTTRVTHASPSGLYAHIAERDWENDARITRAGCNANEIDDIAKQLVHGDVGKKFNVIMGGGRREFRDSSIRDEEGSLGQRADGRDLVQEWLDDGSKENKEYVWNREQLLNLNSTTTDHVLGLFESSHLLYHLETIAKEKEDTEPTLAEMTQKALEILSRNENGFFLFVEGGRIDMAHHDLYARTSLDETVEFHKAINLAREMFSEEDTLIVVSADHSHAVSMTGYPHPCAENSSDPGCDDKRQHPRLPEDKVKPAQENFNAEKTQDYWIEIAKSFVSDQTKRAQNTKKAKNVIFFLGDGLGITTITASRMLLGGEEKKFSFEKFPHTGSSMTYCVDKQVADSACTATAYLTGVKGNYATTGVNAKVPRYDCLAGQDDTTFTTSLAELAQKLGKSTGLVTTTRVTHASPSGLYAHTADRDWEDDSEIAADGCNPNDINDIAKQLIHSDVGRKFNVVMGGGRRHFRSRETRDEEGSLGRRSDERDLIQEWIDDTTRQNKQYVWNREQLLNLNTAETDYVLGLFESSHLLYNLETKARGREETEPTLSEMMEKALEIVSKNDEGFFLFVEGGKIDLAHHDLFTRASFDETIEFHKAIELARSMFSEEDTLIVVTADHSHAVSISGYPNRKHDIFGHIGNASDHKPYFTISYANGPGYERHVVEGIGRVDPRTFDTSAWDFEFPAMVPRDSETHGGEDVPVYASGPWAHLFTGTYEQNVIPHLIAYAADMTGAEMTQEYWIEIAKAYVSDQIKRTHNMNKVKNVIYFLGDGMGISTVTASRNVLGGEEKKLSFEKFPYTGSSMTYCVNRPVPDSASTSTAYLTGVKANYGTVGVSPKVARYHCTDGIDPENQTTSLAKLAQMQGKSTGFVTNTRVTHASPAGLFGHSSSRGFEDDAEILSRGCDPEVMDDLTEQLVHGDVGRHFKVIMGGGRRHFRDVSVRDEENRSGRRTDGKDLVQEWLDDPSKENKQFVWNREQLLNIDPATTDHVLGLFEHTHMLYHLEAIANNRTDTEPTIVEMTQKALEIVSKNPNGFFLFVEGGRIDLAHHSNRARAAFDETIEFSKAIELARSMFSEEDTLIVVTADHSHVNSFAGYPNRKHDIFGYVGNATDGKPYFTISYGNGPHYDDHVVPGVGRVDPSTMDTSAWNFGFPSLAPMDTETHGGEDVPVYASGPWAHLFTGTYEQNDSTFRTMKNSVIVLCLLGTLAFSPVKVKSSQDSHYSDFDEEDDSRIHPDLPVENPFNNKAILPEELETEFWMRNARETVAEKVETYSKPNTNVAKNIIFFIGDGMSFQTVAATRMHSGNENNKLSFEKFPYFGMAKTYCVNRQVSDSACTATAYLSGVKANYGTIGLDAGISRYDCEGQSNEAHQTTGIGQWSLDSCKGVGLVTTTRITHATPAGLFAHIADRYWENDVEVEDDSCDPETTDDIAEQLIRSKVGSKLKVILGGGRSEFLDKSVTDEEQNPGLRGDGQNLIEEWKTERSKDGNAEYIWRKSELLGLDVNSTDYLLGLFEGGHMKFHLDAVADPEEPTLSELVATAIKMLQKEEKGYFLFVEGGKIDVAHHESWTRRALDETLEFSNAVQLAREMTSEEDTLIVVSADHGHTMTFAGYPSRGADVLGIAQNSNIDRMPFSVLSYANGAGYKNTYNELGDQRLDITGFDSSDPEFQYFATVPLNVESHGGDDVGVYASGPWAHLFVGQYEQNILPYAMAYAAQIGAYGDDDIQCSSASTLAGSIFLLLFIHLLRQINIL</sequence>
<comment type="catalytic activity">
    <reaction evidence="16">
        <text>a phosphate monoester + H2O = an alcohol + phosphate</text>
        <dbReference type="Rhea" id="RHEA:15017"/>
        <dbReference type="ChEBI" id="CHEBI:15377"/>
        <dbReference type="ChEBI" id="CHEBI:30879"/>
        <dbReference type="ChEBI" id="CHEBI:43474"/>
        <dbReference type="ChEBI" id="CHEBI:67140"/>
        <dbReference type="EC" id="3.1.3.1"/>
    </reaction>
</comment>
<dbReference type="GO" id="GO:0098552">
    <property type="term" value="C:side of membrane"/>
    <property type="evidence" value="ECO:0007669"/>
    <property type="project" value="UniProtKB-KW"/>
</dbReference>
<dbReference type="VEuPathDB" id="VectorBase:LLONM1_006437"/>
<evidence type="ECO:0000256" key="17">
    <source>
        <dbReference type="SAM" id="MobiDB-lite"/>
    </source>
</evidence>
<feature type="binding site" evidence="14">
    <location>
        <position position="2387"/>
    </location>
    <ligand>
        <name>Zn(2+)</name>
        <dbReference type="ChEBI" id="CHEBI:29105"/>
        <label>2</label>
    </ligand>
</feature>
<feature type="binding site" evidence="14">
    <location>
        <position position="2182"/>
    </location>
    <ligand>
        <name>Mg(2+)</name>
        <dbReference type="ChEBI" id="CHEBI:18420"/>
    </ligand>
</feature>
<keyword evidence="10" id="KW-0472">Membrane</keyword>
<comment type="cofactor">
    <cofactor evidence="14">
        <name>Zn(2+)</name>
        <dbReference type="ChEBI" id="CHEBI:29105"/>
    </cofactor>
    <text evidence="14">Binds 2 Zn(2+) ions.</text>
</comment>
<dbReference type="EMBL" id="AJWK01027835">
    <property type="status" value="NOT_ANNOTATED_CDS"/>
    <property type="molecule type" value="Genomic_DNA"/>
</dbReference>
<dbReference type="PROSITE" id="PS00123">
    <property type="entry name" value="ALKALINE_PHOSPHATASE"/>
    <property type="match status" value="4"/>
</dbReference>
<feature type="compositionally biased region" description="Basic and acidic residues" evidence="17">
    <location>
        <begin position="1026"/>
        <end position="1038"/>
    </location>
</feature>
<keyword evidence="9 14" id="KW-0460">Magnesium</keyword>
<dbReference type="VEuPathDB" id="VectorBase:LLONM1_008892"/>
<feature type="binding site" evidence="14">
    <location>
        <position position="2386"/>
    </location>
    <ligand>
        <name>Zn(2+)</name>
        <dbReference type="ChEBI" id="CHEBI:29105"/>
        <label>2</label>
    </ligand>
</feature>
<keyword evidence="4" id="KW-1003">Cell membrane</keyword>
<evidence type="ECO:0000256" key="4">
    <source>
        <dbReference type="ARBA" id="ARBA00022475"/>
    </source>
</evidence>
<evidence type="ECO:0000256" key="12">
    <source>
        <dbReference type="ARBA" id="ARBA00023288"/>
    </source>
</evidence>
<evidence type="ECO:0000256" key="8">
    <source>
        <dbReference type="ARBA" id="ARBA00022833"/>
    </source>
</evidence>
<feature type="binding site" evidence="14">
    <location>
        <position position="2349"/>
    </location>
    <ligand>
        <name>Zn(2+)</name>
        <dbReference type="ChEBI" id="CHEBI:29105"/>
        <label>2</label>
    </ligand>
</feature>
<dbReference type="GO" id="GO:0046872">
    <property type="term" value="F:metal ion binding"/>
    <property type="evidence" value="ECO:0007669"/>
    <property type="project" value="UniProtKB-KW"/>
</dbReference>
<evidence type="ECO:0000256" key="2">
    <source>
        <dbReference type="ARBA" id="ARBA00005984"/>
    </source>
</evidence>
<dbReference type="EMBL" id="AJWK01027833">
    <property type="status" value="NOT_ANNOTATED_CDS"/>
    <property type="molecule type" value="Genomic_DNA"/>
</dbReference>
<proteinExistence type="inferred from homology"/>
<dbReference type="EMBL" id="AJWK01027832">
    <property type="status" value="NOT_ANNOTATED_CDS"/>
    <property type="molecule type" value="Genomic_DNA"/>
</dbReference>
<dbReference type="PRINTS" id="PR00113">
    <property type="entry name" value="ALKPHPHTASE"/>
</dbReference>